<proteinExistence type="predicted"/>
<feature type="transmembrane region" description="Helical" evidence="1">
    <location>
        <begin position="219"/>
        <end position="243"/>
    </location>
</feature>
<gene>
    <name evidence="2" type="ORF">WR25_18937</name>
</gene>
<dbReference type="AlphaFoldDB" id="A0A2A2K8Y9"/>
<dbReference type="EMBL" id="LIAE01009279">
    <property type="protein sequence ID" value="PAV70424.1"/>
    <property type="molecule type" value="Genomic_DNA"/>
</dbReference>
<sequence>MSLPSPNPIDDGSQFASSSSLYGYMNSREMMINYIKRLPKSEIKKLLTPVRDGLLTENTVLHMNMQNISIDYVVVPITINPGGDMINSEIEDPEHSYSMYRHDPMSSIRNREYSQRVIHDYIKDMDKHQKRALLNLVREGVLTDECFINLTSHIGPERIQVPMTKVVETMRNDESDYLQFHAKKPWLLRIAFMKHYSSANFSNQHKSDLNVRSLPAARYTMPVCLCIAALLFMTAYVIGFLCCCENNYHSNGLLTKDLDYSALYRHFCELSQFQRRIYIVKGLQFVLLWYTLILTIFAHEQDLNIYPALICVLTNGFGLLLFARIAVFFRTCRRTRNGTAIAAR</sequence>
<keyword evidence="3" id="KW-1185">Reference proteome</keyword>
<keyword evidence="1" id="KW-0812">Transmembrane</keyword>
<dbReference type="Proteomes" id="UP000218231">
    <property type="component" value="Unassembled WGS sequence"/>
</dbReference>
<feature type="transmembrane region" description="Helical" evidence="1">
    <location>
        <begin position="305"/>
        <end position="327"/>
    </location>
</feature>
<feature type="transmembrane region" description="Helical" evidence="1">
    <location>
        <begin position="278"/>
        <end position="299"/>
    </location>
</feature>
<evidence type="ECO:0000256" key="1">
    <source>
        <dbReference type="SAM" id="Phobius"/>
    </source>
</evidence>
<evidence type="ECO:0000313" key="3">
    <source>
        <dbReference type="Proteomes" id="UP000218231"/>
    </source>
</evidence>
<accession>A0A2A2K8Y9</accession>
<evidence type="ECO:0000313" key="2">
    <source>
        <dbReference type="EMBL" id="PAV70424.1"/>
    </source>
</evidence>
<keyword evidence="1" id="KW-0472">Membrane</keyword>
<protein>
    <submittedName>
        <fullName evidence="2">Uncharacterized protein</fullName>
    </submittedName>
</protein>
<comment type="caution">
    <text evidence="2">The sequence shown here is derived from an EMBL/GenBank/DDBJ whole genome shotgun (WGS) entry which is preliminary data.</text>
</comment>
<organism evidence="2 3">
    <name type="scientific">Diploscapter pachys</name>
    <dbReference type="NCBI Taxonomy" id="2018661"/>
    <lineage>
        <taxon>Eukaryota</taxon>
        <taxon>Metazoa</taxon>
        <taxon>Ecdysozoa</taxon>
        <taxon>Nematoda</taxon>
        <taxon>Chromadorea</taxon>
        <taxon>Rhabditida</taxon>
        <taxon>Rhabditina</taxon>
        <taxon>Rhabditomorpha</taxon>
        <taxon>Rhabditoidea</taxon>
        <taxon>Rhabditidae</taxon>
        <taxon>Diploscapter</taxon>
    </lineage>
</organism>
<keyword evidence="1" id="KW-1133">Transmembrane helix</keyword>
<dbReference type="OrthoDB" id="5816969at2759"/>
<name>A0A2A2K8Y9_9BILA</name>
<reference evidence="2 3" key="1">
    <citation type="journal article" date="2017" name="Curr. Biol.">
        <title>Genome architecture and evolution of a unichromosomal asexual nematode.</title>
        <authorList>
            <person name="Fradin H."/>
            <person name="Zegar C."/>
            <person name="Gutwein M."/>
            <person name="Lucas J."/>
            <person name="Kovtun M."/>
            <person name="Corcoran D."/>
            <person name="Baugh L.R."/>
            <person name="Kiontke K."/>
            <person name="Gunsalus K."/>
            <person name="Fitch D.H."/>
            <person name="Piano F."/>
        </authorList>
    </citation>
    <scope>NUCLEOTIDE SEQUENCE [LARGE SCALE GENOMIC DNA]</scope>
    <source>
        <strain evidence="2">PF1309</strain>
    </source>
</reference>